<feature type="transmembrane region" description="Helical" evidence="1">
    <location>
        <begin position="6"/>
        <end position="25"/>
    </location>
</feature>
<name>A0A544TBT7_9BACI</name>
<reference evidence="2 3" key="1">
    <citation type="submission" date="2019-05" db="EMBL/GenBank/DDBJ databases">
        <title>Psychrobacillus vulpis sp. nov., a new species isolated from feces of a red fox that inhabits in The Tablas de Daimiel Natural Park, Albacete, Spain.</title>
        <authorList>
            <person name="Rodriguez M."/>
            <person name="Reina J.C."/>
            <person name="Bejar V."/>
            <person name="Llamas I."/>
        </authorList>
    </citation>
    <scope>NUCLEOTIDE SEQUENCE [LARGE SCALE GENOMIC DNA]</scope>
    <source>
        <strain evidence="2 3">NEAU-3TGS17</strain>
    </source>
</reference>
<dbReference type="OrthoDB" id="2446145at2"/>
<evidence type="ECO:0000313" key="2">
    <source>
        <dbReference type="EMBL" id="TQR14920.1"/>
    </source>
</evidence>
<dbReference type="RefSeq" id="WP_142537899.1">
    <property type="nucleotide sequence ID" value="NZ_BMIE01000001.1"/>
</dbReference>
<dbReference type="AlphaFoldDB" id="A0A544TBT7"/>
<comment type="caution">
    <text evidence="2">The sequence shown here is derived from an EMBL/GenBank/DDBJ whole genome shotgun (WGS) entry which is preliminary data.</text>
</comment>
<organism evidence="2 3">
    <name type="scientific">Psychrobacillus lasiicapitis</name>
    <dbReference type="NCBI Taxonomy" id="1636719"/>
    <lineage>
        <taxon>Bacteria</taxon>
        <taxon>Bacillati</taxon>
        <taxon>Bacillota</taxon>
        <taxon>Bacilli</taxon>
        <taxon>Bacillales</taxon>
        <taxon>Bacillaceae</taxon>
        <taxon>Psychrobacillus</taxon>
    </lineage>
</organism>
<gene>
    <name evidence="2" type="ORF">FG382_05500</name>
</gene>
<protein>
    <submittedName>
        <fullName evidence="2">Efflux RND transporter periplasmic adaptor subunit</fullName>
    </submittedName>
</protein>
<dbReference type="EMBL" id="VDGH01000003">
    <property type="protein sequence ID" value="TQR14920.1"/>
    <property type="molecule type" value="Genomic_DNA"/>
</dbReference>
<keyword evidence="3" id="KW-1185">Reference proteome</keyword>
<evidence type="ECO:0000313" key="3">
    <source>
        <dbReference type="Proteomes" id="UP000317316"/>
    </source>
</evidence>
<evidence type="ECO:0000256" key="1">
    <source>
        <dbReference type="SAM" id="Phobius"/>
    </source>
</evidence>
<dbReference type="Proteomes" id="UP000317316">
    <property type="component" value="Unassembled WGS sequence"/>
</dbReference>
<keyword evidence="1" id="KW-0812">Transmembrane</keyword>
<keyword evidence="1" id="KW-0472">Membrane</keyword>
<sequence>MNKVITIGIAIVVSTFIASNAILLFSDKSEIKRTYYVHEYDRVHESTYTKELEKESVVVPTNEMTVTVAVHAISDIVVAEGDIVQEGTELATLNTQSADAQRAQWESEQQAYTEEQSRLREIMDNLESERYGAGSNSTSNQSAGNEETTVNVQVDVNVSPEGNFSQAIAETEQKIAEIDRKLQIVSTQLSQNSGETALLSPIEGNIATIEERNGSYFITIYANEKSVITYAKEEEWHQINEGQRVNNYSAHREGVVEGTVFAKTQVPANKSKWLKAYEQFGEHPNEPVYEVQIQLAEQLESLPFSANINSVFITNEAENAVRVKANWLLNRADNTAEVYTLSADGKIMRAQVTVPFDLKKHAILSEGLQNDSIVLNADPKTEEAPAFLPFPRDLPSWNSIKAIGWKDYARYLTYK</sequence>
<proteinExistence type="predicted"/>
<keyword evidence="1" id="KW-1133">Transmembrane helix</keyword>
<accession>A0A544TBT7</accession>